<feature type="domain" description="Bacterioopsin transcriptional activator GAF and HTH associated" evidence="4">
    <location>
        <begin position="13"/>
        <end position="155"/>
    </location>
</feature>
<evidence type="ECO:0000313" key="6">
    <source>
        <dbReference type="Proteomes" id="UP001224926"/>
    </source>
</evidence>
<dbReference type="PANTHER" id="PTHR34236">
    <property type="entry name" value="DIMETHYL SULFOXIDE REDUCTASE TRANSCRIPTIONAL ACTIVATOR"/>
    <property type="match status" value="1"/>
</dbReference>
<sequence length="237" mass="26373">MNDTRNRDRTPRVREIEFEITAPAYPFVRASAELECRVELVEMIPRGNGCYAEFFTVAEAKPSRVADLADDHESADVRSLREHESGALLEFLVAEDCPAVELAELGALPRTVRGSDGDGRIVAEVPPRDDAGEITDAFLERVPEATFVAKRETDALTTPFSRTAFRQELRARLTDRQREVLEAAFEAGYYDWPRECSGEDVAAELGIASPTFSQHIHAAERKLLAMAFADRADDEAN</sequence>
<dbReference type="RefSeq" id="WP_049966103.1">
    <property type="nucleotide sequence ID" value="NZ_CP101873.1"/>
</dbReference>
<dbReference type="Pfam" id="PF04967">
    <property type="entry name" value="HTH_10"/>
    <property type="match status" value="1"/>
</dbReference>
<proteinExistence type="predicted"/>
<dbReference type="InterPro" id="IPR036388">
    <property type="entry name" value="WH-like_DNA-bd_sf"/>
</dbReference>
<protein>
    <submittedName>
        <fullName evidence="5">Helix-turn-helix domain-containing protein</fullName>
    </submittedName>
</protein>
<evidence type="ECO:0000313" key="5">
    <source>
        <dbReference type="EMBL" id="WMT06650.1"/>
    </source>
</evidence>
<dbReference type="Pfam" id="PF15915">
    <property type="entry name" value="BAT"/>
    <property type="match status" value="1"/>
</dbReference>
<dbReference type="GeneID" id="39862906"/>
<evidence type="ECO:0000256" key="2">
    <source>
        <dbReference type="ARBA" id="ARBA00023163"/>
    </source>
</evidence>
<keyword evidence="2" id="KW-0804">Transcription</keyword>
<dbReference type="Gene3D" id="1.10.10.10">
    <property type="entry name" value="Winged helix-like DNA-binding domain superfamily/Winged helix DNA-binding domain"/>
    <property type="match status" value="1"/>
</dbReference>
<dbReference type="InterPro" id="IPR007050">
    <property type="entry name" value="HTH_bacterioopsin"/>
</dbReference>
<dbReference type="GeneID" id="84215236"/>
<evidence type="ECO:0000259" key="4">
    <source>
        <dbReference type="Pfam" id="PF15915"/>
    </source>
</evidence>
<feature type="domain" description="HTH bat-type" evidence="3">
    <location>
        <begin position="173"/>
        <end position="224"/>
    </location>
</feature>
<dbReference type="PANTHER" id="PTHR34236:SF1">
    <property type="entry name" value="DIMETHYL SULFOXIDE REDUCTASE TRANSCRIPTIONAL ACTIVATOR"/>
    <property type="match status" value="1"/>
</dbReference>
<organism evidence="5 6">
    <name type="scientific">Natrinema thermotolerans</name>
    <dbReference type="NCBI Taxonomy" id="121872"/>
    <lineage>
        <taxon>Archaea</taxon>
        <taxon>Methanobacteriati</taxon>
        <taxon>Methanobacteriota</taxon>
        <taxon>Stenosarchaea group</taxon>
        <taxon>Halobacteria</taxon>
        <taxon>Halobacteriales</taxon>
        <taxon>Natrialbaceae</taxon>
        <taxon>Natrinema</taxon>
    </lineage>
</organism>
<keyword evidence="1" id="KW-0805">Transcription regulation</keyword>
<gene>
    <name evidence="5" type="ORF">NP511_14805</name>
</gene>
<evidence type="ECO:0000259" key="3">
    <source>
        <dbReference type="Pfam" id="PF04967"/>
    </source>
</evidence>
<accession>A0AAF0PCM8</accession>
<dbReference type="Proteomes" id="UP001224926">
    <property type="component" value="Chromosome"/>
</dbReference>
<name>A0AAF0PCM8_9EURY</name>
<reference evidence="5 6" key="1">
    <citation type="submission" date="2022-07" db="EMBL/GenBank/DDBJ databases">
        <title>Two temperate virus in Haloterrigena jeotgali A29.</title>
        <authorList>
            <person name="Deng X."/>
        </authorList>
    </citation>
    <scope>NUCLEOTIDE SEQUENCE [LARGE SCALE GENOMIC DNA]</scope>
    <source>
        <strain evidence="5 6">A29</strain>
    </source>
</reference>
<dbReference type="InterPro" id="IPR031803">
    <property type="entry name" value="BAT_GAF/HTH-assoc"/>
</dbReference>
<keyword evidence="6" id="KW-1185">Reference proteome</keyword>
<dbReference type="AlphaFoldDB" id="A0AAF0PCM8"/>
<dbReference type="EMBL" id="CP101873">
    <property type="protein sequence ID" value="WMT06650.1"/>
    <property type="molecule type" value="Genomic_DNA"/>
</dbReference>
<evidence type="ECO:0000256" key="1">
    <source>
        <dbReference type="ARBA" id="ARBA00023015"/>
    </source>
</evidence>